<reference evidence="3" key="1">
    <citation type="submission" date="2020-10" db="EMBL/GenBank/DDBJ databases">
        <title>Sequencing the genomes of 1000 actinobacteria strains.</title>
        <authorList>
            <person name="Klenk H.-P."/>
        </authorList>
    </citation>
    <scope>NUCLEOTIDE SEQUENCE</scope>
    <source>
        <strain evidence="3">DSM 45354</strain>
    </source>
</reference>
<dbReference type="PRINTS" id="PR00040">
    <property type="entry name" value="HTHMERR"/>
</dbReference>
<name>A0A927MW56_9ACTN</name>
<evidence type="ECO:0000313" key="4">
    <source>
        <dbReference type="Proteomes" id="UP000638648"/>
    </source>
</evidence>
<organism evidence="3 4">
    <name type="scientific">Actinopolymorpha pittospori</name>
    <dbReference type="NCBI Taxonomy" id="648752"/>
    <lineage>
        <taxon>Bacteria</taxon>
        <taxon>Bacillati</taxon>
        <taxon>Actinomycetota</taxon>
        <taxon>Actinomycetes</taxon>
        <taxon>Propionibacteriales</taxon>
        <taxon>Actinopolymorphaceae</taxon>
        <taxon>Actinopolymorpha</taxon>
    </lineage>
</organism>
<proteinExistence type="predicted"/>
<dbReference type="PANTHER" id="PTHR30204">
    <property type="entry name" value="REDOX-CYCLING DRUG-SENSING TRANSCRIPTIONAL ACTIVATOR SOXR"/>
    <property type="match status" value="1"/>
</dbReference>
<gene>
    <name evidence="3" type="ORF">HEB94_004374</name>
</gene>
<evidence type="ECO:0000256" key="1">
    <source>
        <dbReference type="ARBA" id="ARBA00023125"/>
    </source>
</evidence>
<dbReference type="SUPFAM" id="SSF46955">
    <property type="entry name" value="Putative DNA-binding domain"/>
    <property type="match status" value="1"/>
</dbReference>
<accession>A0A927MW56</accession>
<dbReference type="SMART" id="SM00422">
    <property type="entry name" value="HTH_MERR"/>
    <property type="match status" value="1"/>
</dbReference>
<dbReference type="GO" id="GO:0003700">
    <property type="term" value="F:DNA-binding transcription factor activity"/>
    <property type="evidence" value="ECO:0007669"/>
    <property type="project" value="InterPro"/>
</dbReference>
<comment type="caution">
    <text evidence="3">The sequence shown here is derived from an EMBL/GenBank/DDBJ whole genome shotgun (WGS) entry which is preliminary data.</text>
</comment>
<dbReference type="Pfam" id="PF13411">
    <property type="entry name" value="MerR_1"/>
    <property type="match status" value="1"/>
</dbReference>
<dbReference type="PANTHER" id="PTHR30204:SF0">
    <property type="entry name" value="REDOX-SENSITIVE TRANSCRIPTIONAL ACTIVATOR SOXR"/>
    <property type="match status" value="1"/>
</dbReference>
<keyword evidence="1" id="KW-0238">DNA-binding</keyword>
<dbReference type="PROSITE" id="PS50937">
    <property type="entry name" value="HTH_MERR_2"/>
    <property type="match status" value="1"/>
</dbReference>
<dbReference type="Proteomes" id="UP000638648">
    <property type="component" value="Unassembled WGS sequence"/>
</dbReference>
<dbReference type="EMBL" id="JADBEM010000001">
    <property type="protein sequence ID" value="MBE1607526.1"/>
    <property type="molecule type" value="Genomic_DNA"/>
</dbReference>
<dbReference type="InterPro" id="IPR000551">
    <property type="entry name" value="MerR-type_HTH_dom"/>
</dbReference>
<dbReference type="AlphaFoldDB" id="A0A927MW56"/>
<dbReference type="InterPro" id="IPR047057">
    <property type="entry name" value="MerR_fam"/>
</dbReference>
<evidence type="ECO:0000259" key="2">
    <source>
        <dbReference type="PROSITE" id="PS50937"/>
    </source>
</evidence>
<dbReference type="RefSeq" id="WP_192751461.1">
    <property type="nucleotide sequence ID" value="NZ_BAABJL010000103.1"/>
</dbReference>
<dbReference type="Gene3D" id="1.10.1660.10">
    <property type="match status" value="1"/>
</dbReference>
<sequence length="132" mass="14738">MRTLDIGEVARRARMRPSALRYYERIGLLPTAARSAGRRVYPATTVRRLALIKMAQRAGFSLAEIRELLDGADAGPGATRQWREFAARKLPELDRLVETVRELRQAVADCLACGCMSFTNCRLLAEDRAGSE</sequence>
<evidence type="ECO:0000313" key="3">
    <source>
        <dbReference type="EMBL" id="MBE1607526.1"/>
    </source>
</evidence>
<dbReference type="InterPro" id="IPR009061">
    <property type="entry name" value="DNA-bd_dom_put_sf"/>
</dbReference>
<feature type="domain" description="HTH merR-type" evidence="2">
    <location>
        <begin position="3"/>
        <end position="71"/>
    </location>
</feature>
<dbReference type="GO" id="GO:0003677">
    <property type="term" value="F:DNA binding"/>
    <property type="evidence" value="ECO:0007669"/>
    <property type="project" value="UniProtKB-KW"/>
</dbReference>
<protein>
    <submittedName>
        <fullName evidence="3">MerR family redox-sensitive transcriptional activator SoxR</fullName>
    </submittedName>
</protein>
<keyword evidence="4" id="KW-1185">Reference proteome</keyword>